<reference evidence="1 2" key="1">
    <citation type="submission" date="2018-03" db="EMBL/GenBank/DDBJ databases">
        <title>Genomic Encyclopedia of Archaeal and Bacterial Type Strains, Phase II (KMG-II): from individual species to whole genera.</title>
        <authorList>
            <person name="Goeker M."/>
        </authorList>
    </citation>
    <scope>NUCLEOTIDE SEQUENCE [LARGE SCALE GENOMIC DNA]</scope>
    <source>
        <strain evidence="1 2">DSM 44720</strain>
    </source>
</reference>
<dbReference type="EMBL" id="PVTF01000004">
    <property type="protein sequence ID" value="PRY42460.1"/>
    <property type="molecule type" value="Genomic_DNA"/>
</dbReference>
<evidence type="ECO:0000313" key="1">
    <source>
        <dbReference type="EMBL" id="PRY42460.1"/>
    </source>
</evidence>
<keyword evidence="2" id="KW-1185">Reference proteome</keyword>
<gene>
    <name evidence="1" type="ORF">CLV43_104293</name>
</gene>
<accession>A0A2T0T9X7</accession>
<protein>
    <submittedName>
        <fullName evidence="1">Uncharacterized protein</fullName>
    </submittedName>
</protein>
<dbReference type="AlphaFoldDB" id="A0A2T0T9X7"/>
<organism evidence="1 2">
    <name type="scientific">Umezawaea tangerina</name>
    <dbReference type="NCBI Taxonomy" id="84725"/>
    <lineage>
        <taxon>Bacteria</taxon>
        <taxon>Bacillati</taxon>
        <taxon>Actinomycetota</taxon>
        <taxon>Actinomycetes</taxon>
        <taxon>Pseudonocardiales</taxon>
        <taxon>Pseudonocardiaceae</taxon>
        <taxon>Umezawaea</taxon>
    </lineage>
</organism>
<comment type="caution">
    <text evidence="1">The sequence shown here is derived from an EMBL/GenBank/DDBJ whole genome shotgun (WGS) entry which is preliminary data.</text>
</comment>
<evidence type="ECO:0000313" key="2">
    <source>
        <dbReference type="Proteomes" id="UP000239494"/>
    </source>
</evidence>
<proteinExistence type="predicted"/>
<dbReference type="Proteomes" id="UP000239494">
    <property type="component" value="Unassembled WGS sequence"/>
</dbReference>
<sequence length="113" mass="12682">MHHQDGSDGYGVDLDDFDGFATFWRSLVDPIDQVRWLGKWAGEIVIPARDQVSTQFRDVLSYMADNGPGSLTFALAQAIVVVNRHAALIEATGRSYRADQESVRDTLRREEGR</sequence>
<name>A0A2T0T9X7_9PSEU</name>